<dbReference type="PANTHER" id="PTHR43284">
    <property type="entry name" value="ASPARAGINE SYNTHETASE (GLUTAMINE-HYDROLYZING)"/>
    <property type="match status" value="1"/>
</dbReference>
<feature type="binding site" evidence="9">
    <location>
        <position position="100"/>
    </location>
    <ligand>
        <name>L-glutamine</name>
        <dbReference type="ChEBI" id="CHEBI:58359"/>
    </ligand>
</feature>
<dbReference type="InterPro" id="IPR033738">
    <property type="entry name" value="AsnB_N"/>
</dbReference>
<dbReference type="NCBIfam" id="TIGR01536">
    <property type="entry name" value="asn_synth_AEB"/>
    <property type="match status" value="1"/>
</dbReference>
<evidence type="ECO:0000256" key="3">
    <source>
        <dbReference type="ARBA" id="ARBA00012737"/>
    </source>
</evidence>
<evidence type="ECO:0000313" key="11">
    <source>
        <dbReference type="EMBL" id="KTD35110.1"/>
    </source>
</evidence>
<dbReference type="PROSITE" id="PS51278">
    <property type="entry name" value="GATASE_TYPE_2"/>
    <property type="match status" value="1"/>
</dbReference>
<dbReference type="GO" id="GO:0006529">
    <property type="term" value="P:asparagine biosynthetic process"/>
    <property type="evidence" value="ECO:0007669"/>
    <property type="project" value="UniProtKB-KW"/>
</dbReference>
<dbReference type="Gene3D" id="3.60.20.10">
    <property type="entry name" value="Glutamine Phosphoribosylpyrophosphate, subunit 1, domain 1"/>
    <property type="match status" value="1"/>
</dbReference>
<feature type="binding site" evidence="9">
    <location>
        <begin position="369"/>
        <end position="370"/>
    </location>
    <ligand>
        <name>ATP</name>
        <dbReference type="ChEBI" id="CHEBI:30616"/>
    </ligand>
</feature>
<evidence type="ECO:0000256" key="1">
    <source>
        <dbReference type="ARBA" id="ARBA00005187"/>
    </source>
</evidence>
<protein>
    <recommendedName>
        <fullName evidence="3">asparagine synthase (glutamine-hydrolyzing)</fullName>
        <ecNumber evidence="3">6.3.5.4</ecNumber>
    </recommendedName>
</protein>
<dbReference type="InterPro" id="IPR017932">
    <property type="entry name" value="GATase_2_dom"/>
</dbReference>
<evidence type="ECO:0000256" key="8">
    <source>
        <dbReference type="PIRSR" id="PIRSR001589-1"/>
    </source>
</evidence>
<dbReference type="AlphaFoldDB" id="A0A0W0WSL3"/>
<keyword evidence="5 9" id="KW-0067">ATP-binding</keyword>
<evidence type="ECO:0000256" key="6">
    <source>
        <dbReference type="ARBA" id="ARBA00022962"/>
    </source>
</evidence>
<evidence type="ECO:0000259" key="10">
    <source>
        <dbReference type="PROSITE" id="PS51278"/>
    </source>
</evidence>
<keyword evidence="6 8" id="KW-0315">Glutamine amidotransferase</keyword>
<dbReference type="Proteomes" id="UP000054725">
    <property type="component" value="Unassembled WGS sequence"/>
</dbReference>
<dbReference type="InterPro" id="IPR014729">
    <property type="entry name" value="Rossmann-like_a/b/a_fold"/>
</dbReference>
<dbReference type="CDD" id="cd01991">
    <property type="entry name" value="Asn_synthase_B_C"/>
    <property type="match status" value="1"/>
</dbReference>
<comment type="similarity">
    <text evidence="2">Belongs to the asparagine synthetase family.</text>
</comment>
<accession>A0A0W0WSL3</accession>
<reference evidence="11 12" key="1">
    <citation type="submission" date="2015-11" db="EMBL/GenBank/DDBJ databases">
        <title>Genomic analysis of 38 Legionella species identifies large and diverse effector repertoires.</title>
        <authorList>
            <person name="Burstein D."/>
            <person name="Amaro F."/>
            <person name="Zusman T."/>
            <person name="Lifshitz Z."/>
            <person name="Cohen O."/>
            <person name="Gilbert J.A."/>
            <person name="Pupko T."/>
            <person name="Shuman H.A."/>
            <person name="Segal G."/>
        </authorList>
    </citation>
    <scope>NUCLEOTIDE SEQUENCE [LARGE SCALE GENOMIC DNA]</scope>
    <source>
        <strain evidence="11 12">ATCC 49506</strain>
    </source>
</reference>
<keyword evidence="11" id="KW-0436">Ligase</keyword>
<comment type="catalytic activity">
    <reaction evidence="7">
        <text>L-aspartate + L-glutamine + ATP + H2O = L-asparagine + L-glutamate + AMP + diphosphate + H(+)</text>
        <dbReference type="Rhea" id="RHEA:12228"/>
        <dbReference type="ChEBI" id="CHEBI:15377"/>
        <dbReference type="ChEBI" id="CHEBI:15378"/>
        <dbReference type="ChEBI" id="CHEBI:29985"/>
        <dbReference type="ChEBI" id="CHEBI:29991"/>
        <dbReference type="ChEBI" id="CHEBI:30616"/>
        <dbReference type="ChEBI" id="CHEBI:33019"/>
        <dbReference type="ChEBI" id="CHEBI:58048"/>
        <dbReference type="ChEBI" id="CHEBI:58359"/>
        <dbReference type="ChEBI" id="CHEBI:456215"/>
        <dbReference type="EC" id="6.3.5.4"/>
    </reaction>
</comment>
<dbReference type="CDD" id="cd00712">
    <property type="entry name" value="AsnB"/>
    <property type="match status" value="1"/>
</dbReference>
<evidence type="ECO:0000256" key="2">
    <source>
        <dbReference type="ARBA" id="ARBA00005752"/>
    </source>
</evidence>
<dbReference type="SUPFAM" id="SSF56235">
    <property type="entry name" value="N-terminal nucleophile aminohydrolases (Ntn hydrolases)"/>
    <property type="match status" value="1"/>
</dbReference>
<evidence type="ECO:0000256" key="4">
    <source>
        <dbReference type="ARBA" id="ARBA00022741"/>
    </source>
</evidence>
<evidence type="ECO:0000256" key="9">
    <source>
        <dbReference type="PIRSR" id="PIRSR001589-2"/>
    </source>
</evidence>
<comment type="pathway">
    <text evidence="1">Amino-acid biosynthesis; L-asparagine biosynthesis; L-asparagine from L-aspartate (L-Gln route): step 1/1.</text>
</comment>
<keyword evidence="4 9" id="KW-0547">Nucleotide-binding</keyword>
<dbReference type="InterPro" id="IPR001962">
    <property type="entry name" value="Asn_synthase"/>
</dbReference>
<dbReference type="InterPro" id="IPR029055">
    <property type="entry name" value="Ntn_hydrolases_N"/>
</dbReference>
<dbReference type="SUPFAM" id="SSF52402">
    <property type="entry name" value="Adenine nucleotide alpha hydrolases-like"/>
    <property type="match status" value="1"/>
</dbReference>
<evidence type="ECO:0000256" key="7">
    <source>
        <dbReference type="ARBA" id="ARBA00048741"/>
    </source>
</evidence>
<dbReference type="GO" id="GO:0004066">
    <property type="term" value="F:asparagine synthase (glutamine-hydrolyzing) activity"/>
    <property type="evidence" value="ECO:0007669"/>
    <property type="project" value="UniProtKB-EC"/>
</dbReference>
<dbReference type="PATRIC" id="fig|45070.6.peg.2107"/>
<sequence length="594" mass="66281">MCGIAGEYQFNKKNIPLFSLEKAILKQLNRGPDDGQIYQVDGLALGHRRLKIFDLTNRGAQPMVDSELGLALVFNGAIYNFLELRKELEAKGYSFISDSDTEVLLKAYHAWGTQCIPKLQGMFAFAIWEQNTGKLILARDRLGIKPLYYNTNYSKGFKFASTLPALIEFEGINTSIDKIALQFYLTFHAVPDPYTILSGVKKLLPGSIMTVYPSGEIKQEIYWQLKIDDTKTNHSHSENDWLKSTHDALLLATKRQLAADVPVGILLSGGLDSSLLVALASQLEKEEIQTFSIGFESSHGEPGNEFVYSDLVASQFGTKHQQMFISNKQLAYSLGQCVSAMSEPMLSHDNIGFYLLSHEVAKHVKVVLSGQGADEIFAGYHWFQNVPTMASSPRQSAQFIFDKVADRNFVEYQQLVTPAFYTSTHTDSFLAELCEQNGSPNTVDSLLLYESTFALANGPLSRVDNMTMAASLEARVPFLDEAVVNLSASMPLNYKLPNGGKYILKQLGKKMLPEKIINRSKGYFPVPALKYLEGSTLELMHEVLSSSNVKQRGIFNIDAVQTLLTHPEKHFTPSGISKLWQIGLLEYWLQLHGL</sequence>
<dbReference type="GO" id="GO:0005524">
    <property type="term" value="F:ATP binding"/>
    <property type="evidence" value="ECO:0007669"/>
    <property type="project" value="UniProtKB-KW"/>
</dbReference>
<dbReference type="EMBL" id="LNYO01000017">
    <property type="protein sequence ID" value="KTD35110.1"/>
    <property type="molecule type" value="Genomic_DNA"/>
</dbReference>
<feature type="binding site" evidence="9">
    <location>
        <position position="266"/>
    </location>
    <ligand>
        <name>ATP</name>
        <dbReference type="ChEBI" id="CHEBI:30616"/>
    </ligand>
</feature>
<dbReference type="InterPro" id="IPR051786">
    <property type="entry name" value="ASN_synthetase/amidase"/>
</dbReference>
<gene>
    <name evidence="11" type="ORF">Lnau_2000</name>
</gene>
<keyword evidence="12" id="KW-1185">Reference proteome</keyword>
<evidence type="ECO:0000313" key="12">
    <source>
        <dbReference type="Proteomes" id="UP000054725"/>
    </source>
</evidence>
<keyword evidence="8" id="KW-0028">Amino-acid biosynthesis</keyword>
<dbReference type="STRING" id="45070.Lnau_2000"/>
<dbReference type="EC" id="6.3.5.4" evidence="3"/>
<dbReference type="OrthoDB" id="9763290at2"/>
<dbReference type="PANTHER" id="PTHR43284:SF1">
    <property type="entry name" value="ASPARAGINE SYNTHETASE"/>
    <property type="match status" value="1"/>
</dbReference>
<dbReference type="Pfam" id="PF00733">
    <property type="entry name" value="Asn_synthase"/>
    <property type="match status" value="1"/>
</dbReference>
<organism evidence="11 12">
    <name type="scientific">Legionella nautarum</name>
    <dbReference type="NCBI Taxonomy" id="45070"/>
    <lineage>
        <taxon>Bacteria</taxon>
        <taxon>Pseudomonadati</taxon>
        <taxon>Pseudomonadota</taxon>
        <taxon>Gammaproteobacteria</taxon>
        <taxon>Legionellales</taxon>
        <taxon>Legionellaceae</taxon>
        <taxon>Legionella</taxon>
    </lineage>
</organism>
<dbReference type="PIRSF" id="PIRSF001589">
    <property type="entry name" value="Asn_synthetase_glu-h"/>
    <property type="match status" value="1"/>
</dbReference>
<keyword evidence="8" id="KW-0061">Asparagine biosynthesis</keyword>
<dbReference type="Pfam" id="PF13537">
    <property type="entry name" value="GATase_7"/>
    <property type="match status" value="1"/>
</dbReference>
<feature type="active site" description="For GATase activity" evidence="8">
    <location>
        <position position="2"/>
    </location>
</feature>
<proteinExistence type="inferred from homology"/>
<dbReference type="InterPro" id="IPR017535">
    <property type="entry name" value="Asparagine_synth"/>
</dbReference>
<evidence type="ECO:0000256" key="5">
    <source>
        <dbReference type="ARBA" id="ARBA00022840"/>
    </source>
</evidence>
<feature type="domain" description="Glutamine amidotransferase type-2" evidence="10">
    <location>
        <begin position="2"/>
        <end position="214"/>
    </location>
</feature>
<dbReference type="InterPro" id="IPR006426">
    <property type="entry name" value="Asn_synth_AEB"/>
</dbReference>
<dbReference type="Gene3D" id="3.40.50.620">
    <property type="entry name" value="HUPs"/>
    <property type="match status" value="1"/>
</dbReference>
<comment type="caution">
    <text evidence="11">The sequence shown here is derived from an EMBL/GenBank/DDBJ whole genome shotgun (WGS) entry which is preliminary data.</text>
</comment>
<name>A0A0W0WSL3_9GAMM</name>
<dbReference type="GO" id="GO:0005829">
    <property type="term" value="C:cytosol"/>
    <property type="evidence" value="ECO:0007669"/>
    <property type="project" value="TreeGrafter"/>
</dbReference>
<dbReference type="NCBIfam" id="TIGR03104">
    <property type="entry name" value="trio_amidotrans"/>
    <property type="match status" value="1"/>
</dbReference>
<feature type="binding site" evidence="9">
    <location>
        <position position="293"/>
    </location>
    <ligand>
        <name>ATP</name>
        <dbReference type="ChEBI" id="CHEBI:30616"/>
    </ligand>
</feature>
<dbReference type="RefSeq" id="WP_058505010.1">
    <property type="nucleotide sequence ID" value="NZ_CAAAIF010000010.1"/>
</dbReference>